<evidence type="ECO:0000259" key="2">
    <source>
        <dbReference type="Pfam" id="PF14258"/>
    </source>
</evidence>
<protein>
    <submittedName>
        <fullName evidence="3">DUF4350 domain-containing protein</fullName>
    </submittedName>
</protein>
<sequence>MTNAERAGRAGARGGHGARRAGAELWRSARGPVAVGLLVLVTGLVVAALAHRPAAGLLNPEAARPEGSLALVRLLRAEGVAVTAVRTSAEVAAAGPDTTVLVTAPRRLAAHQVDAVRRSAANLLLVDPGREVLAGLAPGVTEETLFAPVDTVPPACALAEPAGPAELGGVLYAAAAGVRCYPGEAGAALVQVTEGARTITVIGTPVPLTNDRLAEEGNAALAMRLLGGKPTLLWYLPMPEAAPVDQRRGLLELLPSGWLWAAAQLAMAAVVAALWRGRRLGPVVGEPLPVAVRAVEVVEGRGRLYRRSGDRGHAAGALRAAARARLRARLALAGGDEPAEVLVDAVHRRTGRPTADLRALLYGAAPTDDPALVRLADELDALEREVRQR</sequence>
<accession>A0ABP9RCI9</accession>
<dbReference type="InterPro" id="IPR025646">
    <property type="entry name" value="DUF4350"/>
</dbReference>
<feature type="domain" description="DUF4350" evidence="2">
    <location>
        <begin position="61"/>
        <end position="226"/>
    </location>
</feature>
<feature type="transmembrane region" description="Helical" evidence="1">
    <location>
        <begin position="29"/>
        <end position="50"/>
    </location>
</feature>
<dbReference type="Pfam" id="PF14258">
    <property type="entry name" value="DUF4350"/>
    <property type="match status" value="1"/>
</dbReference>
<comment type="caution">
    <text evidence="3">The sequence shown here is derived from an EMBL/GenBank/DDBJ whole genome shotgun (WGS) entry which is preliminary data.</text>
</comment>
<keyword evidence="1" id="KW-0472">Membrane</keyword>
<evidence type="ECO:0000313" key="3">
    <source>
        <dbReference type="EMBL" id="GAA5174667.1"/>
    </source>
</evidence>
<keyword evidence="4" id="KW-1185">Reference proteome</keyword>
<organism evidence="3 4">
    <name type="scientific">Pseudonocardia eucalypti</name>
    <dbReference type="NCBI Taxonomy" id="648755"/>
    <lineage>
        <taxon>Bacteria</taxon>
        <taxon>Bacillati</taxon>
        <taxon>Actinomycetota</taxon>
        <taxon>Actinomycetes</taxon>
        <taxon>Pseudonocardiales</taxon>
        <taxon>Pseudonocardiaceae</taxon>
        <taxon>Pseudonocardia</taxon>
    </lineage>
</organism>
<reference evidence="4" key="1">
    <citation type="journal article" date="2019" name="Int. J. Syst. Evol. Microbiol.">
        <title>The Global Catalogue of Microorganisms (GCM) 10K type strain sequencing project: providing services to taxonomists for standard genome sequencing and annotation.</title>
        <authorList>
            <consortium name="The Broad Institute Genomics Platform"/>
            <consortium name="The Broad Institute Genome Sequencing Center for Infectious Disease"/>
            <person name="Wu L."/>
            <person name="Ma J."/>
        </authorList>
    </citation>
    <scope>NUCLEOTIDE SEQUENCE [LARGE SCALE GENOMIC DNA]</scope>
    <source>
        <strain evidence="4">JCM 18303</strain>
    </source>
</reference>
<keyword evidence="1" id="KW-1133">Transmembrane helix</keyword>
<dbReference type="EMBL" id="BAABJP010000062">
    <property type="protein sequence ID" value="GAA5174667.1"/>
    <property type="molecule type" value="Genomic_DNA"/>
</dbReference>
<evidence type="ECO:0000256" key="1">
    <source>
        <dbReference type="SAM" id="Phobius"/>
    </source>
</evidence>
<keyword evidence="1" id="KW-0812">Transmembrane</keyword>
<proteinExistence type="predicted"/>
<dbReference type="Proteomes" id="UP001428817">
    <property type="component" value="Unassembled WGS sequence"/>
</dbReference>
<evidence type="ECO:0000313" key="4">
    <source>
        <dbReference type="Proteomes" id="UP001428817"/>
    </source>
</evidence>
<name>A0ABP9RCI9_9PSEU</name>
<gene>
    <name evidence="3" type="ORF">GCM10023321_79000</name>
</gene>